<protein>
    <submittedName>
        <fullName evidence="2">Uncharacterized protein</fullName>
    </submittedName>
</protein>
<dbReference type="Proteomes" id="UP001295684">
    <property type="component" value="Unassembled WGS sequence"/>
</dbReference>
<gene>
    <name evidence="2" type="ORF">ECRASSUSDP1_LOCUS16868</name>
</gene>
<accession>A0AAD1XMC8</accession>
<keyword evidence="3" id="KW-1185">Reference proteome</keyword>
<sequence>MEIEDEQKENKPINAKAFKDLVRALDSEASHTSFGILPLSVEKTAPNYSFPHAKKDDGDKVFIDQEMAKTQFASKHSPGPVYVYEDGTKFDNAPNFGFGSGPKMEVSKPRYDFYENDRFIDDPIEADHARKKKCLAPKIGTEPRMPVSSYSKTPGPDYDVNQKPNSKSSEKFSFGYRRLKGDQDSLINKTSTTKTVGPGRYVPEACPNPSQRQDYPKWTLPKAGRNFGDGKRLSKHQTYDTRSSVGKQYLSKNKSGPSAHFGTGNRSSKVGQFRDSMTGAMKVRMPHVPY</sequence>
<dbReference type="EMBL" id="CAMPGE010016994">
    <property type="protein sequence ID" value="CAI2375506.1"/>
    <property type="molecule type" value="Genomic_DNA"/>
</dbReference>
<dbReference type="PANTHER" id="PTHR40429">
    <property type="entry name" value="FLAGELLAR ASSOCIATED PROTEIN"/>
    <property type="match status" value="1"/>
</dbReference>
<feature type="compositionally biased region" description="Polar residues" evidence="1">
    <location>
        <begin position="185"/>
        <end position="195"/>
    </location>
</feature>
<evidence type="ECO:0000313" key="2">
    <source>
        <dbReference type="EMBL" id="CAI2375506.1"/>
    </source>
</evidence>
<feature type="region of interest" description="Disordered" evidence="1">
    <location>
        <begin position="133"/>
        <end position="272"/>
    </location>
</feature>
<name>A0AAD1XMC8_EUPCR</name>
<proteinExistence type="predicted"/>
<organism evidence="2 3">
    <name type="scientific">Euplotes crassus</name>
    <dbReference type="NCBI Taxonomy" id="5936"/>
    <lineage>
        <taxon>Eukaryota</taxon>
        <taxon>Sar</taxon>
        <taxon>Alveolata</taxon>
        <taxon>Ciliophora</taxon>
        <taxon>Intramacronucleata</taxon>
        <taxon>Spirotrichea</taxon>
        <taxon>Hypotrichia</taxon>
        <taxon>Euplotida</taxon>
        <taxon>Euplotidae</taxon>
        <taxon>Moneuplotes</taxon>
    </lineage>
</organism>
<comment type="caution">
    <text evidence="2">The sequence shown here is derived from an EMBL/GenBank/DDBJ whole genome shotgun (WGS) entry which is preliminary data.</text>
</comment>
<dbReference type="PANTHER" id="PTHR40429:SF1">
    <property type="entry name" value="FLAGELLAR ASSOCIATED PROTEIN"/>
    <property type="match status" value="1"/>
</dbReference>
<feature type="compositionally biased region" description="Polar residues" evidence="1">
    <location>
        <begin position="240"/>
        <end position="256"/>
    </location>
</feature>
<evidence type="ECO:0000256" key="1">
    <source>
        <dbReference type="SAM" id="MobiDB-lite"/>
    </source>
</evidence>
<reference evidence="2" key="1">
    <citation type="submission" date="2023-07" db="EMBL/GenBank/DDBJ databases">
        <authorList>
            <consortium name="AG Swart"/>
            <person name="Singh M."/>
            <person name="Singh A."/>
            <person name="Seah K."/>
            <person name="Emmerich C."/>
        </authorList>
    </citation>
    <scope>NUCLEOTIDE SEQUENCE</scope>
    <source>
        <strain evidence="2">DP1</strain>
    </source>
</reference>
<dbReference type="AlphaFoldDB" id="A0AAD1XMC8"/>
<evidence type="ECO:0000313" key="3">
    <source>
        <dbReference type="Proteomes" id="UP001295684"/>
    </source>
</evidence>